<dbReference type="KEGG" id="pcm:AY601_3441"/>
<dbReference type="PATRIC" id="fig|188932.3.peg.3579"/>
<reference evidence="1 2" key="1">
    <citation type="submission" date="2016-03" db="EMBL/GenBank/DDBJ databases">
        <title>Complete genome sequence of Pedobacter cryoconitis PAMC 27485.</title>
        <authorList>
            <person name="Lee J."/>
            <person name="Kim O.-S."/>
        </authorList>
    </citation>
    <scope>NUCLEOTIDE SEQUENCE [LARGE SCALE GENOMIC DNA]</scope>
    <source>
        <strain evidence="1 2">PAMC 27485</strain>
    </source>
</reference>
<dbReference type="RefSeq" id="WP_068403204.1">
    <property type="nucleotide sequence ID" value="NZ_CP014504.1"/>
</dbReference>
<keyword evidence="2" id="KW-1185">Reference proteome</keyword>
<protein>
    <submittedName>
        <fullName evidence="1">Uncharacterized protein</fullName>
    </submittedName>
</protein>
<name>A0A127VG29_9SPHI</name>
<dbReference type="AlphaFoldDB" id="A0A127VG29"/>
<dbReference type="EMBL" id="CP014504">
    <property type="protein sequence ID" value="AMQ00307.1"/>
    <property type="molecule type" value="Genomic_DNA"/>
</dbReference>
<organism evidence="1 2">
    <name type="scientific">Pedobacter cryoconitis</name>
    <dbReference type="NCBI Taxonomy" id="188932"/>
    <lineage>
        <taxon>Bacteria</taxon>
        <taxon>Pseudomonadati</taxon>
        <taxon>Bacteroidota</taxon>
        <taxon>Sphingobacteriia</taxon>
        <taxon>Sphingobacteriales</taxon>
        <taxon>Sphingobacteriaceae</taxon>
        <taxon>Pedobacter</taxon>
    </lineage>
</organism>
<evidence type="ECO:0000313" key="2">
    <source>
        <dbReference type="Proteomes" id="UP000071561"/>
    </source>
</evidence>
<gene>
    <name evidence="1" type="ORF">AY601_3441</name>
</gene>
<sequence length="409" mass="45650">MKSLNLIKKAFLLFALVIVNAFISKADVALNSFKIQAAYQVSGQLKVTDANVKTAFKFEVMLSRNLLANGSYEDPTSTVTLVYSNCGVCGTYQEISAPRQITNKDFKQGATDWDSGYAYLQYDKALTAELPAKITTGSLMIKLTYYDSNQKKTLTKYLSNNMIGIFYAPVTVDIFDLITYPARRLSDDVPGNGDQSVNHLLIELNPIGIKLPAEQLNLKWNASKLTSNEVTISLYSSFLDKPAIRMKKTIPNTGSYAVDFSSLDLPFAYIPMYRFYIVIEDVSGHKTGRSGIFHFVNDHAGLFDSSFPNAFPNAFWIFRPDSSGSYSERLTANWLPDRISATNVSIDLYDGSGILVKRLTESTPNNGYFTRPGDNSIPAGNSFFYQFKITSLENPSQVGYSEMFNNWND</sequence>
<dbReference type="OrthoDB" id="763762at2"/>
<dbReference type="Proteomes" id="UP000071561">
    <property type="component" value="Chromosome"/>
</dbReference>
<accession>A0A127VG29</accession>
<evidence type="ECO:0000313" key="1">
    <source>
        <dbReference type="EMBL" id="AMQ00307.1"/>
    </source>
</evidence>
<proteinExistence type="predicted"/>